<name>A0A974DGS8_XENLA</name>
<dbReference type="EMBL" id="CM004469">
    <property type="protein sequence ID" value="OCT91679.1"/>
    <property type="molecule type" value="Genomic_DNA"/>
</dbReference>
<evidence type="ECO:0000313" key="2">
    <source>
        <dbReference type="EMBL" id="OCT91679.1"/>
    </source>
</evidence>
<protein>
    <recommendedName>
        <fullName evidence="1">SPIN-DOC-like zinc-finger domain-containing protein</fullName>
    </recommendedName>
</protein>
<gene>
    <name evidence="2" type="ORF">XELAEV_18014740mg</name>
</gene>
<dbReference type="PANTHER" id="PTHR45913">
    <property type="entry name" value="EPM2A-INTERACTING PROTEIN 1"/>
    <property type="match status" value="1"/>
</dbReference>
<reference evidence="3" key="1">
    <citation type="journal article" date="2016" name="Nature">
        <title>Genome evolution in the allotetraploid frog Xenopus laevis.</title>
        <authorList>
            <person name="Session A.M."/>
            <person name="Uno Y."/>
            <person name="Kwon T."/>
            <person name="Chapman J.A."/>
            <person name="Toyoda A."/>
            <person name="Takahashi S."/>
            <person name="Fukui A."/>
            <person name="Hikosaka A."/>
            <person name="Suzuki A."/>
            <person name="Kondo M."/>
            <person name="van Heeringen S.J."/>
            <person name="Quigley I."/>
            <person name="Heinz S."/>
            <person name="Ogino H."/>
            <person name="Ochi H."/>
            <person name="Hellsten U."/>
            <person name="Lyons J.B."/>
            <person name="Simakov O."/>
            <person name="Putnam N."/>
            <person name="Stites J."/>
            <person name="Kuroki Y."/>
            <person name="Tanaka T."/>
            <person name="Michiue T."/>
            <person name="Watanabe M."/>
            <person name="Bogdanovic O."/>
            <person name="Lister R."/>
            <person name="Georgiou G."/>
            <person name="Paranjpe S.S."/>
            <person name="van Kruijsbergen I."/>
            <person name="Shu S."/>
            <person name="Carlson J."/>
            <person name="Kinoshita T."/>
            <person name="Ohta Y."/>
            <person name="Mawaribuchi S."/>
            <person name="Jenkins J."/>
            <person name="Grimwood J."/>
            <person name="Schmutz J."/>
            <person name="Mitros T."/>
            <person name="Mozaffari S.V."/>
            <person name="Suzuki Y."/>
            <person name="Haramoto Y."/>
            <person name="Yamamoto T.S."/>
            <person name="Takagi C."/>
            <person name="Heald R."/>
            <person name="Miller K."/>
            <person name="Haudenschild C."/>
            <person name="Kitzman J."/>
            <person name="Nakayama T."/>
            <person name="Izutsu Y."/>
            <person name="Robert J."/>
            <person name="Fortriede J."/>
            <person name="Burns K."/>
            <person name="Lotay V."/>
            <person name="Karimi K."/>
            <person name="Yasuoka Y."/>
            <person name="Dichmann D.S."/>
            <person name="Flajnik M.F."/>
            <person name="Houston D.W."/>
            <person name="Shendure J."/>
            <person name="DuPasquier L."/>
            <person name="Vize P.D."/>
            <person name="Zorn A.M."/>
            <person name="Ito M."/>
            <person name="Marcotte E.M."/>
            <person name="Wallingford J.B."/>
            <person name="Ito Y."/>
            <person name="Asashima M."/>
            <person name="Ueno N."/>
            <person name="Matsuda Y."/>
            <person name="Veenstra G.J."/>
            <person name="Fujiyama A."/>
            <person name="Harland R.M."/>
            <person name="Taira M."/>
            <person name="Rokhsar D.S."/>
        </authorList>
    </citation>
    <scope>NUCLEOTIDE SEQUENCE [LARGE SCALE GENOMIC DNA]</scope>
    <source>
        <strain evidence="3">J</strain>
    </source>
</reference>
<accession>A0A974DGS8</accession>
<dbReference type="InterPro" id="IPR040647">
    <property type="entry name" value="SPIN-DOC_Znf-C2H2"/>
</dbReference>
<dbReference type="PANTHER" id="PTHR45913:SF20">
    <property type="entry name" value="GENERAL TRANSCRIPTION FACTOR II-I REPEAT DOMAIN-CONTAINING PROTEIN 2"/>
    <property type="match status" value="1"/>
</dbReference>
<dbReference type="OMA" id="HEINNCK"/>
<evidence type="ECO:0000313" key="3">
    <source>
        <dbReference type="Proteomes" id="UP000694892"/>
    </source>
</evidence>
<organism evidence="2 3">
    <name type="scientific">Xenopus laevis</name>
    <name type="common">African clawed frog</name>
    <dbReference type="NCBI Taxonomy" id="8355"/>
    <lineage>
        <taxon>Eukaryota</taxon>
        <taxon>Metazoa</taxon>
        <taxon>Chordata</taxon>
        <taxon>Craniata</taxon>
        <taxon>Vertebrata</taxon>
        <taxon>Euteleostomi</taxon>
        <taxon>Amphibia</taxon>
        <taxon>Batrachia</taxon>
        <taxon>Anura</taxon>
        <taxon>Pipoidea</taxon>
        <taxon>Pipidae</taxon>
        <taxon>Xenopodinae</taxon>
        <taxon>Xenopus</taxon>
        <taxon>Xenopus</taxon>
    </lineage>
</organism>
<dbReference type="Proteomes" id="UP000694892">
    <property type="component" value="Chromosome 2S"/>
</dbReference>
<feature type="domain" description="SPIN-DOC-like zinc-finger" evidence="1">
    <location>
        <begin position="27"/>
        <end position="85"/>
    </location>
</feature>
<proteinExistence type="predicted"/>
<dbReference type="AlphaFoldDB" id="A0A974DGS8"/>
<dbReference type="Pfam" id="PF18658">
    <property type="entry name" value="zf-C2H2_12"/>
    <property type="match status" value="1"/>
</dbReference>
<evidence type="ECO:0000259" key="1">
    <source>
        <dbReference type="Pfam" id="PF18658"/>
    </source>
</evidence>
<sequence>MSGTCATKSITKNCAKKRIDSENREFQEKWEEEYFSGKNKDKPQCLVCAQTVSVCKEYNFKRHYTILHRDKNAKYTGEARLTIIKDLKSKLHKQKSTFTAVTTAQKAAVKDSFLVAEEIAKRKYPFSSGALIKTCALKMAEGFGNEIMAKTVESISLSYQTVARCVCTINQHITDKLPDTVKKFHISEELLEIVPVHGSTRGEDIYNAVKATVTKFGGFNRCTCIVTDGARAMVGKTQGLAGRLKKEGVDCYMFHCIVHQEVAIRKFKLYLEELDAAYGDLLLHTNVRWLSAGKCLEEIYLYLSDTKCDSALIEHLTDVNFITALAFLTDITQFLNSLNLSLQGRNQSVSQLYSHIATFRSKLHLLKSFLARNDLTNSYALFQEMKGSGVILNFHQFVPKIDILIHEFNTRFQDFEGMEPSFRLFNNLLTQTTQLKIQYTTWKYVSCGQISIHFPAQRKE</sequence>